<reference evidence="2 3" key="1">
    <citation type="journal article" date="2016" name="Nat. Commun.">
        <title>Thousands of microbial genomes shed light on interconnected biogeochemical processes in an aquifer system.</title>
        <authorList>
            <person name="Anantharaman K."/>
            <person name="Brown C.T."/>
            <person name="Hug L.A."/>
            <person name="Sharon I."/>
            <person name="Castelle C.J."/>
            <person name="Probst A.J."/>
            <person name="Thomas B.C."/>
            <person name="Singh A."/>
            <person name="Wilkins M.J."/>
            <person name="Karaoz U."/>
            <person name="Brodie E.L."/>
            <person name="Williams K.H."/>
            <person name="Hubbard S.S."/>
            <person name="Banfield J.F."/>
        </authorList>
    </citation>
    <scope>NUCLEOTIDE SEQUENCE [LARGE SCALE GENOMIC DNA]</scope>
</reference>
<dbReference type="GO" id="GO:0004519">
    <property type="term" value="F:endonuclease activity"/>
    <property type="evidence" value="ECO:0007669"/>
    <property type="project" value="InterPro"/>
</dbReference>
<dbReference type="Gene3D" id="3.10.28.10">
    <property type="entry name" value="Homing endonucleases"/>
    <property type="match status" value="1"/>
</dbReference>
<dbReference type="SUPFAM" id="SSF55608">
    <property type="entry name" value="Homing endonucleases"/>
    <property type="match status" value="2"/>
</dbReference>
<evidence type="ECO:0000313" key="3">
    <source>
        <dbReference type="Proteomes" id="UP000177281"/>
    </source>
</evidence>
<protein>
    <recommendedName>
        <fullName evidence="1">DOD-type homing endonuclease domain-containing protein</fullName>
    </recommendedName>
</protein>
<name>A0A1F5PXG3_9BACT</name>
<dbReference type="STRING" id="1817841.A3B10_00400"/>
<evidence type="ECO:0000313" key="2">
    <source>
        <dbReference type="EMBL" id="OGE94605.1"/>
    </source>
</evidence>
<evidence type="ECO:0000259" key="1">
    <source>
        <dbReference type="PROSITE" id="PS50819"/>
    </source>
</evidence>
<feature type="domain" description="DOD-type homing endonuclease" evidence="1">
    <location>
        <begin position="86"/>
        <end position="166"/>
    </location>
</feature>
<gene>
    <name evidence="2" type="ORF">A3B10_00400</name>
</gene>
<comment type="caution">
    <text evidence="2">The sequence shown here is derived from an EMBL/GenBank/DDBJ whole genome shotgun (WGS) entry which is preliminary data.</text>
</comment>
<dbReference type="EMBL" id="MFFB01000012">
    <property type="protein sequence ID" value="OGE94605.1"/>
    <property type="molecule type" value="Genomic_DNA"/>
</dbReference>
<dbReference type="InterPro" id="IPR027434">
    <property type="entry name" value="Homing_endonucl"/>
</dbReference>
<dbReference type="AlphaFoldDB" id="A0A1F5PXG3"/>
<dbReference type="Proteomes" id="UP000177281">
    <property type="component" value="Unassembled WGS sequence"/>
</dbReference>
<organism evidence="2 3">
    <name type="scientific">Candidatus Doudnabacteria bacterium RIFCSPLOWO2_01_FULL_44_21</name>
    <dbReference type="NCBI Taxonomy" id="1817841"/>
    <lineage>
        <taxon>Bacteria</taxon>
        <taxon>Candidatus Doudnaibacteriota</taxon>
    </lineage>
</organism>
<accession>A0A1F5PXG3</accession>
<proteinExistence type="predicted"/>
<sequence length="222" mass="25774">MGKRGPKPKPIELIRWSSNLAYAVGLLATDGCLYNDGRHINFTSKDIQLIRTFKKCLGLKNKVSRKSGGFTKEKKYYFVQFGNVSLYKFLIDSGLTVAKSKTLNKILVPDNYLADLVRGLFDGDGSFSSYYDPRWPKSFLYYLSFISASKDHLIWLRKNIQQRLGINGHGVDRPYSRAYKLKYAKREAKKIIDFIYYKPNIPCLERKRKKIYNALKTENKQE</sequence>
<dbReference type="InterPro" id="IPR004042">
    <property type="entry name" value="Intein_endonuc_central"/>
</dbReference>
<dbReference type="PROSITE" id="PS50819">
    <property type="entry name" value="INTEIN_ENDONUCLEASE"/>
    <property type="match status" value="1"/>
</dbReference>